<dbReference type="RefSeq" id="WP_119147481.1">
    <property type="nucleotide sequence ID" value="NZ_JBHSOV010000005.1"/>
</dbReference>
<feature type="transmembrane region" description="Helical" evidence="1">
    <location>
        <begin position="290"/>
        <end position="311"/>
    </location>
</feature>
<dbReference type="SUPFAM" id="SSF103473">
    <property type="entry name" value="MFS general substrate transporter"/>
    <property type="match status" value="1"/>
</dbReference>
<feature type="transmembrane region" description="Helical" evidence="1">
    <location>
        <begin position="249"/>
        <end position="270"/>
    </location>
</feature>
<feature type="transmembrane region" description="Helical" evidence="1">
    <location>
        <begin position="135"/>
        <end position="152"/>
    </location>
</feature>
<feature type="transmembrane region" description="Helical" evidence="1">
    <location>
        <begin position="214"/>
        <end position="237"/>
    </location>
</feature>
<evidence type="ECO:0000313" key="3">
    <source>
        <dbReference type="Proteomes" id="UP000266340"/>
    </source>
</evidence>
<feature type="transmembrane region" description="Helical" evidence="1">
    <location>
        <begin position="317"/>
        <end position="338"/>
    </location>
</feature>
<feature type="transmembrane region" description="Helical" evidence="1">
    <location>
        <begin position="158"/>
        <end position="176"/>
    </location>
</feature>
<sequence length="421" mass="45008">MKTFIYFYRTFLSTGIQTVLPQLFIMAYVPLHRSELLPLCLLLASISSIGGIAASRHLSRYFYGGPVDGRAAIGIGLSALVGAGVISMFLTHDWPIYFIAVALVSGLLELLFNMLDHRYVEELSGIEFKAHASRVTVVQLIALTAAPFYFTFTVDMVWLQVLLAAGGSAMLVALMLSSASAAKQGQTVLAMDTADRPARAASGANRLRTRDFAFLLYALAVYVAVFIFSSHLIYILHDYYGMTGATWKGGLLLGIGNLVAVAVVLGCFRVKSAQMVRKSHAKAVVSSTALPARTHAAVVACLLASAVLLYGRWLTGFAFILALACLVGGAFGIFQLLAREYASRRAVGEGAGIVLTSYNNLKNIASLVGFSSALALASASSRLHIEYVRLVILAVIVCILAACMALAVIPALGIPQEEEKQ</sequence>
<feature type="transmembrane region" description="Helical" evidence="1">
    <location>
        <begin position="96"/>
        <end position="115"/>
    </location>
</feature>
<keyword evidence="1" id="KW-0472">Membrane</keyword>
<dbReference type="EMBL" id="QXJM01000014">
    <property type="protein sequence ID" value="RIE05249.1"/>
    <property type="molecule type" value="Genomic_DNA"/>
</dbReference>
<feature type="transmembrane region" description="Helical" evidence="1">
    <location>
        <begin position="390"/>
        <end position="414"/>
    </location>
</feature>
<accession>A0A398CVC4</accession>
<protein>
    <recommendedName>
        <fullName evidence="4">MFS transporter</fullName>
    </recommendedName>
</protein>
<keyword evidence="1" id="KW-0812">Transmembrane</keyword>
<organism evidence="2 3">
    <name type="scientific">Cohnella faecalis</name>
    <dbReference type="NCBI Taxonomy" id="2315694"/>
    <lineage>
        <taxon>Bacteria</taxon>
        <taxon>Bacillati</taxon>
        <taxon>Bacillota</taxon>
        <taxon>Bacilli</taxon>
        <taxon>Bacillales</taxon>
        <taxon>Paenibacillaceae</taxon>
        <taxon>Cohnella</taxon>
    </lineage>
</organism>
<dbReference type="AlphaFoldDB" id="A0A398CVC4"/>
<gene>
    <name evidence="2" type="ORF">D3H35_01635</name>
</gene>
<evidence type="ECO:0008006" key="4">
    <source>
        <dbReference type="Google" id="ProtNLM"/>
    </source>
</evidence>
<name>A0A398CVC4_9BACL</name>
<comment type="caution">
    <text evidence="2">The sequence shown here is derived from an EMBL/GenBank/DDBJ whole genome shotgun (WGS) entry which is preliminary data.</text>
</comment>
<feature type="transmembrane region" description="Helical" evidence="1">
    <location>
        <begin position="36"/>
        <end position="59"/>
    </location>
</feature>
<reference evidence="2 3" key="1">
    <citation type="submission" date="2018-09" db="EMBL/GenBank/DDBJ databases">
        <title>Cohnella cavernae sp. nov., isolated from a karst cave.</title>
        <authorList>
            <person name="Zhu H."/>
        </authorList>
    </citation>
    <scope>NUCLEOTIDE SEQUENCE [LARGE SCALE GENOMIC DNA]</scope>
    <source>
        <strain evidence="2 3">K2E09-144</strain>
    </source>
</reference>
<keyword evidence="3" id="KW-1185">Reference proteome</keyword>
<evidence type="ECO:0000313" key="2">
    <source>
        <dbReference type="EMBL" id="RIE05249.1"/>
    </source>
</evidence>
<dbReference type="Proteomes" id="UP000266340">
    <property type="component" value="Unassembled WGS sequence"/>
</dbReference>
<dbReference type="InterPro" id="IPR036259">
    <property type="entry name" value="MFS_trans_sf"/>
</dbReference>
<evidence type="ECO:0000256" key="1">
    <source>
        <dbReference type="SAM" id="Phobius"/>
    </source>
</evidence>
<keyword evidence="1" id="KW-1133">Transmembrane helix</keyword>
<proteinExistence type="predicted"/>
<feature type="transmembrane region" description="Helical" evidence="1">
    <location>
        <begin position="71"/>
        <end position="90"/>
    </location>
</feature>
<feature type="transmembrane region" description="Helical" evidence="1">
    <location>
        <begin position="7"/>
        <end position="30"/>
    </location>
</feature>